<dbReference type="Proteomes" id="UP000681720">
    <property type="component" value="Unassembled WGS sequence"/>
</dbReference>
<dbReference type="InterPro" id="IPR001611">
    <property type="entry name" value="Leu-rich_rpt"/>
</dbReference>
<dbReference type="Gene3D" id="3.80.10.10">
    <property type="entry name" value="Ribonuclease Inhibitor"/>
    <property type="match status" value="1"/>
</dbReference>
<dbReference type="InterPro" id="IPR052394">
    <property type="entry name" value="LRR-containing"/>
</dbReference>
<dbReference type="EMBL" id="CAJOBJ010367337">
    <property type="protein sequence ID" value="CAF5221738.1"/>
    <property type="molecule type" value="Genomic_DNA"/>
</dbReference>
<protein>
    <submittedName>
        <fullName evidence="1">Uncharacterized protein</fullName>
    </submittedName>
</protein>
<proteinExistence type="predicted"/>
<dbReference type="InterPro" id="IPR032675">
    <property type="entry name" value="LRR_dom_sf"/>
</dbReference>
<evidence type="ECO:0000313" key="2">
    <source>
        <dbReference type="Proteomes" id="UP000681720"/>
    </source>
</evidence>
<name>A0A8S3JTA6_9BILA</name>
<dbReference type="AlphaFoldDB" id="A0A8S3JTA6"/>
<sequence>MLRTNKTLIKLTLSYNRIGNEGMDILADLLINYNSTLQWLSLTGNSEINDSSSYSITNLIRHNQSLTTLNLEDCGLLWWSKAQIYFYQTIYFKSALDLSL</sequence>
<dbReference type="PANTHER" id="PTHR24114:SF2">
    <property type="entry name" value="F-BOX DOMAIN-CONTAINING PROTEIN-RELATED"/>
    <property type="match status" value="1"/>
</dbReference>
<organism evidence="1 2">
    <name type="scientific">Rotaria magnacalcarata</name>
    <dbReference type="NCBI Taxonomy" id="392030"/>
    <lineage>
        <taxon>Eukaryota</taxon>
        <taxon>Metazoa</taxon>
        <taxon>Spiralia</taxon>
        <taxon>Gnathifera</taxon>
        <taxon>Rotifera</taxon>
        <taxon>Eurotatoria</taxon>
        <taxon>Bdelloidea</taxon>
        <taxon>Philodinida</taxon>
        <taxon>Philodinidae</taxon>
        <taxon>Rotaria</taxon>
    </lineage>
</organism>
<accession>A0A8S3JTA6</accession>
<dbReference type="SUPFAM" id="SSF52047">
    <property type="entry name" value="RNI-like"/>
    <property type="match status" value="1"/>
</dbReference>
<dbReference type="PANTHER" id="PTHR24114">
    <property type="entry name" value="LEUCINE RICH REPEAT FAMILY PROTEIN"/>
    <property type="match status" value="1"/>
</dbReference>
<comment type="caution">
    <text evidence="1">The sequence shown here is derived from an EMBL/GenBank/DDBJ whole genome shotgun (WGS) entry which is preliminary data.</text>
</comment>
<reference evidence="1" key="1">
    <citation type="submission" date="2021-02" db="EMBL/GenBank/DDBJ databases">
        <authorList>
            <person name="Nowell W R."/>
        </authorList>
    </citation>
    <scope>NUCLEOTIDE SEQUENCE</scope>
</reference>
<dbReference type="Pfam" id="PF13516">
    <property type="entry name" value="LRR_6"/>
    <property type="match status" value="2"/>
</dbReference>
<gene>
    <name evidence="1" type="ORF">GIL414_LOCUS84700</name>
</gene>
<evidence type="ECO:0000313" key="1">
    <source>
        <dbReference type="EMBL" id="CAF5221738.1"/>
    </source>
</evidence>